<feature type="compositionally biased region" description="Basic residues" evidence="1">
    <location>
        <begin position="1"/>
        <end position="10"/>
    </location>
</feature>
<evidence type="ECO:0000256" key="1">
    <source>
        <dbReference type="SAM" id="MobiDB-lite"/>
    </source>
</evidence>
<sequence>MVKKKGKKLPTKVERENSTRETIPGAELLGALASLRSEPKYSDLTISCGNESYLVHRCIVCTRSAFFAGACDGDFKEASTGVITLNEDPALVKMMIQYLYTLDYDVEPPASSDNCITHEDTVTETSELPIISENANLPTETERERSPANVTEPFGSPNPSTNQNAKYDPLSFHILMYSLADRLFIDGLKVLAVEYVEHELVQRLDASSFPPAISEIYLSTPPHDRGLRDLAIRITMKHMATLRNSTETTTAALQNSLLESVPQYSHDLLVAMINRSMAVWNRGNTINSNWVEKKLTGWD</sequence>
<name>A0A2I2FKX0_ASPCN</name>
<evidence type="ECO:0000313" key="3">
    <source>
        <dbReference type="EMBL" id="PLB41263.1"/>
    </source>
</evidence>
<dbReference type="PANTHER" id="PTHR47843:SF5">
    <property type="entry name" value="BTB_POZ DOMAIN PROTEIN"/>
    <property type="match status" value="1"/>
</dbReference>
<dbReference type="PROSITE" id="PS50097">
    <property type="entry name" value="BTB"/>
    <property type="match status" value="1"/>
</dbReference>
<gene>
    <name evidence="3" type="ORF">BDW47DRAFT_66063</name>
</gene>
<accession>A0A2I2FKX0</accession>
<feature type="region of interest" description="Disordered" evidence="1">
    <location>
        <begin position="135"/>
        <end position="162"/>
    </location>
</feature>
<dbReference type="Gene3D" id="3.30.710.10">
    <property type="entry name" value="Potassium Channel Kv1.1, Chain A"/>
    <property type="match status" value="1"/>
</dbReference>
<dbReference type="SUPFAM" id="SSF54695">
    <property type="entry name" value="POZ domain"/>
    <property type="match status" value="1"/>
</dbReference>
<dbReference type="Proteomes" id="UP000234585">
    <property type="component" value="Unassembled WGS sequence"/>
</dbReference>
<dbReference type="InterPro" id="IPR000210">
    <property type="entry name" value="BTB/POZ_dom"/>
</dbReference>
<dbReference type="STRING" id="41067.A0A2I2FKX0"/>
<proteinExistence type="predicted"/>
<dbReference type="PANTHER" id="PTHR47843">
    <property type="entry name" value="BTB DOMAIN-CONTAINING PROTEIN-RELATED"/>
    <property type="match status" value="1"/>
</dbReference>
<organism evidence="3 4">
    <name type="scientific">Aspergillus candidus</name>
    <dbReference type="NCBI Taxonomy" id="41067"/>
    <lineage>
        <taxon>Eukaryota</taxon>
        <taxon>Fungi</taxon>
        <taxon>Dikarya</taxon>
        <taxon>Ascomycota</taxon>
        <taxon>Pezizomycotina</taxon>
        <taxon>Eurotiomycetes</taxon>
        <taxon>Eurotiomycetidae</taxon>
        <taxon>Eurotiales</taxon>
        <taxon>Aspergillaceae</taxon>
        <taxon>Aspergillus</taxon>
        <taxon>Aspergillus subgen. Circumdati</taxon>
    </lineage>
</organism>
<protein>
    <recommendedName>
        <fullName evidence="2">BTB domain-containing protein</fullName>
    </recommendedName>
</protein>
<dbReference type="OrthoDB" id="6359816at2759"/>
<feature type="region of interest" description="Disordered" evidence="1">
    <location>
        <begin position="1"/>
        <end position="20"/>
    </location>
</feature>
<dbReference type="GeneID" id="36526713"/>
<dbReference type="Pfam" id="PF00651">
    <property type="entry name" value="BTB"/>
    <property type="match status" value="1"/>
</dbReference>
<reference evidence="3 4" key="1">
    <citation type="submission" date="2017-12" db="EMBL/GenBank/DDBJ databases">
        <authorList>
            <consortium name="DOE Joint Genome Institute"/>
            <person name="Haridas S."/>
            <person name="Kjaerbolling I."/>
            <person name="Vesth T.C."/>
            <person name="Frisvad J.C."/>
            <person name="Nybo J.L."/>
            <person name="Theobald S."/>
            <person name="Kuo A."/>
            <person name="Bowyer P."/>
            <person name="Matsuda Y."/>
            <person name="Mondo S."/>
            <person name="Lyhne E.K."/>
            <person name="Kogle M.E."/>
            <person name="Clum A."/>
            <person name="Lipzen A."/>
            <person name="Salamov A."/>
            <person name="Ngan C.Y."/>
            <person name="Daum C."/>
            <person name="Chiniquy J."/>
            <person name="Barry K."/>
            <person name="LaButti K."/>
            <person name="Simmons B.A."/>
            <person name="Magnuson J.K."/>
            <person name="Mortensen U.H."/>
            <person name="Larsen T.O."/>
            <person name="Grigoriev I.V."/>
            <person name="Baker S.E."/>
            <person name="Andersen M.R."/>
            <person name="Nordberg H.P."/>
            <person name="Cantor M.N."/>
            <person name="Hua S.X."/>
        </authorList>
    </citation>
    <scope>NUCLEOTIDE SEQUENCE [LARGE SCALE GENOMIC DNA]</scope>
    <source>
        <strain evidence="3 4">CBS 102.13</strain>
    </source>
</reference>
<evidence type="ECO:0000313" key="4">
    <source>
        <dbReference type="Proteomes" id="UP000234585"/>
    </source>
</evidence>
<dbReference type="InterPro" id="IPR011333">
    <property type="entry name" value="SKP1/BTB/POZ_sf"/>
</dbReference>
<keyword evidence="4" id="KW-1185">Reference proteome</keyword>
<dbReference type="CDD" id="cd18186">
    <property type="entry name" value="BTB_POZ_ZBTB_KLHL-like"/>
    <property type="match status" value="1"/>
</dbReference>
<evidence type="ECO:0000259" key="2">
    <source>
        <dbReference type="PROSITE" id="PS50097"/>
    </source>
</evidence>
<dbReference type="AlphaFoldDB" id="A0A2I2FKX0"/>
<dbReference type="EMBL" id="KZ559121">
    <property type="protein sequence ID" value="PLB41263.1"/>
    <property type="molecule type" value="Genomic_DNA"/>
</dbReference>
<feature type="domain" description="BTB" evidence="2">
    <location>
        <begin position="42"/>
        <end position="108"/>
    </location>
</feature>
<dbReference type="RefSeq" id="XP_024675275.1">
    <property type="nucleotide sequence ID" value="XM_024819553.1"/>
</dbReference>